<sequence length="72" mass="7375">MFKKSARVLAIAAALSVFSFSSNPAFAQSSGSSSTTTTTTTPPSTPPTVVGGTDPEPQTDLMTVILTILQTL</sequence>
<keyword evidence="4" id="KW-1185">Reference proteome</keyword>
<feature type="chain" id="PRO_5037640574" evidence="2">
    <location>
        <begin position="28"/>
        <end position="72"/>
    </location>
</feature>
<dbReference type="AlphaFoldDB" id="A0A917HQH5"/>
<organism evidence="3 4">
    <name type="scientific">Edaphobacter dinghuensis</name>
    <dbReference type="NCBI Taxonomy" id="1560005"/>
    <lineage>
        <taxon>Bacteria</taxon>
        <taxon>Pseudomonadati</taxon>
        <taxon>Acidobacteriota</taxon>
        <taxon>Terriglobia</taxon>
        <taxon>Terriglobales</taxon>
        <taxon>Acidobacteriaceae</taxon>
        <taxon>Edaphobacter</taxon>
    </lineage>
</organism>
<dbReference type="Proteomes" id="UP000647241">
    <property type="component" value="Unassembled WGS sequence"/>
</dbReference>
<dbReference type="RefSeq" id="WP_188555350.1">
    <property type="nucleotide sequence ID" value="NZ_BMGT01000004.1"/>
</dbReference>
<keyword evidence="2" id="KW-0732">Signal</keyword>
<evidence type="ECO:0000256" key="1">
    <source>
        <dbReference type="SAM" id="MobiDB-lite"/>
    </source>
</evidence>
<feature type="signal peptide" evidence="2">
    <location>
        <begin position="1"/>
        <end position="27"/>
    </location>
</feature>
<feature type="compositionally biased region" description="Low complexity" evidence="1">
    <location>
        <begin position="29"/>
        <end position="53"/>
    </location>
</feature>
<evidence type="ECO:0000313" key="3">
    <source>
        <dbReference type="EMBL" id="GGG86491.1"/>
    </source>
</evidence>
<dbReference type="EMBL" id="BMGT01000004">
    <property type="protein sequence ID" value="GGG86491.1"/>
    <property type="molecule type" value="Genomic_DNA"/>
</dbReference>
<reference evidence="3" key="1">
    <citation type="journal article" date="2014" name="Int. J. Syst. Evol. Microbiol.">
        <title>Complete genome sequence of Corynebacterium casei LMG S-19264T (=DSM 44701T), isolated from a smear-ripened cheese.</title>
        <authorList>
            <consortium name="US DOE Joint Genome Institute (JGI-PGF)"/>
            <person name="Walter F."/>
            <person name="Albersmeier A."/>
            <person name="Kalinowski J."/>
            <person name="Ruckert C."/>
        </authorList>
    </citation>
    <scope>NUCLEOTIDE SEQUENCE</scope>
    <source>
        <strain evidence="3">CGMCC 1.12997</strain>
    </source>
</reference>
<accession>A0A917HQH5</accession>
<reference evidence="3" key="2">
    <citation type="submission" date="2020-09" db="EMBL/GenBank/DDBJ databases">
        <authorList>
            <person name="Sun Q."/>
            <person name="Zhou Y."/>
        </authorList>
    </citation>
    <scope>NUCLEOTIDE SEQUENCE</scope>
    <source>
        <strain evidence="3">CGMCC 1.12997</strain>
    </source>
</reference>
<proteinExistence type="predicted"/>
<evidence type="ECO:0000313" key="4">
    <source>
        <dbReference type="Proteomes" id="UP000647241"/>
    </source>
</evidence>
<comment type="caution">
    <text evidence="3">The sequence shown here is derived from an EMBL/GenBank/DDBJ whole genome shotgun (WGS) entry which is preliminary data.</text>
</comment>
<gene>
    <name evidence="3" type="ORF">GCM10011585_33050</name>
</gene>
<name>A0A917HQH5_9BACT</name>
<evidence type="ECO:0000256" key="2">
    <source>
        <dbReference type="SAM" id="SignalP"/>
    </source>
</evidence>
<feature type="region of interest" description="Disordered" evidence="1">
    <location>
        <begin position="23"/>
        <end position="58"/>
    </location>
</feature>
<protein>
    <submittedName>
        <fullName evidence="3">Uncharacterized protein</fullName>
    </submittedName>
</protein>